<protein>
    <submittedName>
        <fullName evidence="2">Uncharacterized protein</fullName>
    </submittedName>
</protein>
<evidence type="ECO:0000313" key="3">
    <source>
        <dbReference type="Proteomes" id="UP001234216"/>
    </source>
</evidence>
<sequence>MGVAHNVYVTEGTFGVLDAGEIPVQTADWSNGLAAPMSEGALIAVGIHLGEIRATASSVSGPPPVPADDFWEEIVEVSVYAPTGSLRVESLEHGPVNGLASLSPAGPGWYRLRVHARGRNILPDKTSSEPVEDYLLVAWPAPQADADIVRASERLEQDLAQANKAPKPHPAPPARSSEQEMLRQRLLRAKGRTE</sequence>
<dbReference type="Proteomes" id="UP001234216">
    <property type="component" value="Unassembled WGS sequence"/>
</dbReference>
<gene>
    <name evidence="2" type="ORF">QFZ22_000019</name>
</gene>
<feature type="compositionally biased region" description="Basic residues" evidence="1">
    <location>
        <begin position="185"/>
        <end position="194"/>
    </location>
</feature>
<reference evidence="2" key="1">
    <citation type="submission" date="2023-07" db="EMBL/GenBank/DDBJ databases">
        <title>Comparative genomics of wheat-associated soil bacteria to identify genetic determinants of phenazine resistance.</title>
        <authorList>
            <person name="Mouncey N."/>
        </authorList>
    </citation>
    <scope>NUCLEOTIDE SEQUENCE</scope>
    <source>
        <strain evidence="2">V4I22</strain>
    </source>
</reference>
<proteinExistence type="predicted"/>
<name>A0AAW8F2M1_9ACTN</name>
<evidence type="ECO:0000313" key="2">
    <source>
        <dbReference type="EMBL" id="MDQ0904034.1"/>
    </source>
</evidence>
<dbReference type="AlphaFoldDB" id="A0AAW8F2M1"/>
<comment type="caution">
    <text evidence="2">The sequence shown here is derived from an EMBL/GenBank/DDBJ whole genome shotgun (WGS) entry which is preliminary data.</text>
</comment>
<feature type="region of interest" description="Disordered" evidence="1">
    <location>
        <begin position="155"/>
        <end position="194"/>
    </location>
</feature>
<accession>A0AAW8F2M1</accession>
<dbReference type="RefSeq" id="WP_306971515.1">
    <property type="nucleotide sequence ID" value="NZ_JAUSZV010000001.1"/>
</dbReference>
<organism evidence="2 3">
    <name type="scientific">Streptomyces canus</name>
    <dbReference type="NCBI Taxonomy" id="58343"/>
    <lineage>
        <taxon>Bacteria</taxon>
        <taxon>Bacillati</taxon>
        <taxon>Actinomycetota</taxon>
        <taxon>Actinomycetes</taxon>
        <taxon>Kitasatosporales</taxon>
        <taxon>Streptomycetaceae</taxon>
        <taxon>Streptomyces</taxon>
        <taxon>Streptomyces aurantiacus group</taxon>
    </lineage>
</organism>
<evidence type="ECO:0000256" key="1">
    <source>
        <dbReference type="SAM" id="MobiDB-lite"/>
    </source>
</evidence>
<dbReference type="EMBL" id="JAUSZV010000001">
    <property type="protein sequence ID" value="MDQ0904034.1"/>
    <property type="molecule type" value="Genomic_DNA"/>
</dbReference>